<feature type="domain" description="USP" evidence="1">
    <location>
        <begin position="1"/>
        <end position="212"/>
    </location>
</feature>
<name>A0A481ZBC2_9VIRU</name>
<dbReference type="InterPro" id="IPR028889">
    <property type="entry name" value="USP"/>
</dbReference>
<protein>
    <submittedName>
        <fullName evidence="2">Ubiquitin carboxyl-terminal hydrolase</fullName>
    </submittedName>
</protein>
<dbReference type="InterPro" id="IPR038765">
    <property type="entry name" value="Papain-like_cys_pep_sf"/>
</dbReference>
<proteinExistence type="predicted"/>
<dbReference type="InterPro" id="IPR050185">
    <property type="entry name" value="Ub_carboxyl-term_hydrolase"/>
</dbReference>
<keyword evidence="2" id="KW-0378">Hydrolase</keyword>
<reference evidence="2" key="1">
    <citation type="journal article" date="2019" name="MBio">
        <title>Virus Genomes from Deep Sea Sediments Expand the Ocean Megavirome and Support Independent Origins of Viral Gigantism.</title>
        <authorList>
            <person name="Backstrom D."/>
            <person name="Yutin N."/>
            <person name="Jorgensen S.L."/>
            <person name="Dharamshi J."/>
            <person name="Homa F."/>
            <person name="Zaremba-Niedwiedzka K."/>
            <person name="Spang A."/>
            <person name="Wolf Y.I."/>
            <person name="Koonin E.V."/>
            <person name="Ettema T.J."/>
        </authorList>
    </citation>
    <scope>NUCLEOTIDE SEQUENCE</scope>
</reference>
<sequence length="213" mass="24790">MKGIIDPTEFKKELDDTKQFEGKGSQDSVGFLTILLDMLPCEASIFKGNFKSRISCVTCGWHSDKYDDFTVLTLPITGTDLNTMYKNFTSVEENVTYKCKKCMRNTIHTKKITVKKFPLRLIISLKRFTSKLTVIRSHVDFPVKQLVLDGIEYILYAIVEFQGSYKGGHYIVTVYNFEDDIWRVYNDSLVSDRIFQKEEFNETAYILFYEKLP</sequence>
<organism evidence="2">
    <name type="scientific">Pithovirus LCPAC401</name>
    <dbReference type="NCBI Taxonomy" id="2506595"/>
    <lineage>
        <taxon>Viruses</taxon>
        <taxon>Pithoviruses</taxon>
    </lineage>
</organism>
<evidence type="ECO:0000259" key="1">
    <source>
        <dbReference type="PROSITE" id="PS50235"/>
    </source>
</evidence>
<dbReference type="PROSITE" id="PS50235">
    <property type="entry name" value="USP_3"/>
    <property type="match status" value="1"/>
</dbReference>
<dbReference type="GO" id="GO:0004843">
    <property type="term" value="F:cysteine-type deubiquitinase activity"/>
    <property type="evidence" value="ECO:0007669"/>
    <property type="project" value="InterPro"/>
</dbReference>
<dbReference type="SUPFAM" id="SSF54001">
    <property type="entry name" value="Cysteine proteinases"/>
    <property type="match status" value="1"/>
</dbReference>
<dbReference type="InterPro" id="IPR001394">
    <property type="entry name" value="Peptidase_C19_UCH"/>
</dbReference>
<dbReference type="PANTHER" id="PTHR21646">
    <property type="entry name" value="UBIQUITIN CARBOXYL-TERMINAL HYDROLASE"/>
    <property type="match status" value="1"/>
</dbReference>
<dbReference type="GO" id="GO:0016579">
    <property type="term" value="P:protein deubiquitination"/>
    <property type="evidence" value="ECO:0007669"/>
    <property type="project" value="InterPro"/>
</dbReference>
<dbReference type="EMBL" id="MK500577">
    <property type="protein sequence ID" value="QBK92450.1"/>
    <property type="molecule type" value="Genomic_DNA"/>
</dbReference>
<gene>
    <name evidence="2" type="ORF">LCPAC401_00880</name>
</gene>
<evidence type="ECO:0000313" key="2">
    <source>
        <dbReference type="EMBL" id="QBK92450.1"/>
    </source>
</evidence>
<dbReference type="Pfam" id="PF00443">
    <property type="entry name" value="UCH"/>
    <property type="match status" value="1"/>
</dbReference>
<accession>A0A481ZBC2</accession>
<dbReference type="Gene3D" id="3.90.70.10">
    <property type="entry name" value="Cysteine proteinases"/>
    <property type="match status" value="1"/>
</dbReference>